<reference evidence="1" key="1">
    <citation type="submission" date="2022-11" db="EMBL/GenBank/DDBJ databases">
        <title>Temperate bacteriophages infecting mucin-degrading bacterium Ruminococcus gnavus from the human gut.</title>
        <authorList>
            <person name="Buttimer C."/>
        </authorList>
    </citation>
    <scope>NUCLEOTIDE SEQUENCE</scope>
    <source>
        <strain evidence="1">CCUG 49994</strain>
    </source>
</reference>
<accession>A0A9Q4EXS1</accession>
<dbReference type="RefSeq" id="WP_268803395.1">
    <property type="nucleotide sequence ID" value="NZ_JAPRAY010000003.1"/>
</dbReference>
<name>A0A9Q4EXS1_MEDGN</name>
<dbReference type="AlphaFoldDB" id="A0A9Q4EXS1"/>
<gene>
    <name evidence="1" type="ORF">OZZ17_03540</name>
</gene>
<evidence type="ECO:0000313" key="2">
    <source>
        <dbReference type="Proteomes" id="UP001079535"/>
    </source>
</evidence>
<sequence>MNEIILRKRKPNIINVEYCCEITEYLNDNVRYNFGDVHPYSFCYIYDSRSFCNNTVVIRMPGSTIGCIQFDDENVITECCIYDDVISKSRCFSEDINERLKRFVGRTLKFQEE</sequence>
<organism evidence="1 2">
    <name type="scientific">Mediterraneibacter gnavus</name>
    <name type="common">Ruminococcus gnavus</name>
    <dbReference type="NCBI Taxonomy" id="33038"/>
    <lineage>
        <taxon>Bacteria</taxon>
        <taxon>Bacillati</taxon>
        <taxon>Bacillota</taxon>
        <taxon>Clostridia</taxon>
        <taxon>Lachnospirales</taxon>
        <taxon>Lachnospiraceae</taxon>
        <taxon>Mediterraneibacter</taxon>
    </lineage>
</organism>
<dbReference type="EMBL" id="JAPRAY010000003">
    <property type="protein sequence ID" value="MCZ0666610.1"/>
    <property type="molecule type" value="Genomic_DNA"/>
</dbReference>
<proteinExistence type="predicted"/>
<comment type="caution">
    <text evidence="1">The sequence shown here is derived from an EMBL/GenBank/DDBJ whole genome shotgun (WGS) entry which is preliminary data.</text>
</comment>
<dbReference type="Proteomes" id="UP001079535">
    <property type="component" value="Unassembled WGS sequence"/>
</dbReference>
<protein>
    <submittedName>
        <fullName evidence="1">Uncharacterized protein</fullName>
    </submittedName>
</protein>
<evidence type="ECO:0000313" key="1">
    <source>
        <dbReference type="EMBL" id="MCZ0666610.1"/>
    </source>
</evidence>